<evidence type="ECO:0000256" key="1">
    <source>
        <dbReference type="ARBA" id="ARBA00022741"/>
    </source>
</evidence>
<dbReference type="Proteomes" id="UP000030689">
    <property type="component" value="Unassembled WGS sequence"/>
</dbReference>
<dbReference type="GO" id="GO:0043531">
    <property type="term" value="F:ADP binding"/>
    <property type="evidence" value="ECO:0007669"/>
    <property type="project" value="InterPro"/>
</dbReference>
<dbReference type="InterPro" id="IPR050905">
    <property type="entry name" value="Plant_NBS-LRR"/>
</dbReference>
<dbReference type="STRING" id="72664.V4KHJ1"/>
<protein>
    <recommendedName>
        <fullName evidence="4">NB-ARC domain-containing protein</fullName>
    </recommendedName>
</protein>
<dbReference type="GO" id="GO:0005524">
    <property type="term" value="F:ATP binding"/>
    <property type="evidence" value="ECO:0007669"/>
    <property type="project" value="UniProtKB-KW"/>
</dbReference>
<dbReference type="FunFam" id="1.10.8.430:FF:000003">
    <property type="entry name" value="Probable disease resistance protein At5g66910"/>
    <property type="match status" value="1"/>
</dbReference>
<dbReference type="PANTHER" id="PTHR33463:SF220">
    <property type="entry name" value="NB-ARC DOMAIN-CONTAINING PROTEIN"/>
    <property type="match status" value="1"/>
</dbReference>
<sequence length="394" mass="44365">MEDLKAFQQQVKNRVALEETQHRKRLDLLEFFYILFGKNVFLLLDEVKILKLEGDFKEVSEPLTRSVVEVRPSGPTIGLEIMLEVAWNRLMKDGVGIMGLHSMGGFGEMAGGCQVIIWVVVSQGTNISKLQEDIAQKLHLCDGECTNKNEGDKAADITRVLKGKRFVLMLDHIWEKVDLEAIVAFTTRSLEVCKRMGDHEPMQVNCLEKHIAWELFEKMVGGNTLKSDPEIVELARKVAESCCGLPLALIAIGETMSYQTTVQEWELAVDVLTRSAAEFSDMENKILLILKYSYDSLVAVSTVVTNLIVFFLASSRFLETCDFFVLVELPSRDLAPETAMNKGYVVLDTLIHSNLLTESNSRRGVVMHDVVREMALWTASKTFFGSRCQSNFPK</sequence>
<dbReference type="GO" id="GO:0006952">
    <property type="term" value="P:defense response"/>
    <property type="evidence" value="ECO:0007669"/>
    <property type="project" value="UniProtKB-KW"/>
</dbReference>
<dbReference type="Gene3D" id="3.40.50.300">
    <property type="entry name" value="P-loop containing nucleotide triphosphate hydrolases"/>
    <property type="match status" value="1"/>
</dbReference>
<keyword evidence="2" id="KW-0611">Plant defense</keyword>
<dbReference type="FunFam" id="3.40.50.300:FF:001091">
    <property type="entry name" value="Probable disease resistance protein At1g61300"/>
    <property type="match status" value="1"/>
</dbReference>
<dbReference type="AlphaFoldDB" id="V4KHJ1"/>
<dbReference type="EMBL" id="KI517881">
    <property type="protein sequence ID" value="ESQ29322.1"/>
    <property type="molecule type" value="Genomic_DNA"/>
</dbReference>
<organism evidence="5 6">
    <name type="scientific">Eutrema salsugineum</name>
    <name type="common">Saltwater cress</name>
    <name type="synonym">Sisymbrium salsugineum</name>
    <dbReference type="NCBI Taxonomy" id="72664"/>
    <lineage>
        <taxon>Eukaryota</taxon>
        <taxon>Viridiplantae</taxon>
        <taxon>Streptophyta</taxon>
        <taxon>Embryophyta</taxon>
        <taxon>Tracheophyta</taxon>
        <taxon>Spermatophyta</taxon>
        <taxon>Magnoliopsida</taxon>
        <taxon>eudicotyledons</taxon>
        <taxon>Gunneridae</taxon>
        <taxon>Pentapetalae</taxon>
        <taxon>rosids</taxon>
        <taxon>malvids</taxon>
        <taxon>Brassicales</taxon>
        <taxon>Brassicaceae</taxon>
        <taxon>Eutremeae</taxon>
        <taxon>Eutrema</taxon>
    </lineage>
</organism>
<evidence type="ECO:0000259" key="4">
    <source>
        <dbReference type="Pfam" id="PF00931"/>
    </source>
</evidence>
<evidence type="ECO:0000313" key="5">
    <source>
        <dbReference type="EMBL" id="ESQ29322.1"/>
    </source>
</evidence>
<dbReference type="PANTHER" id="PTHR33463">
    <property type="entry name" value="NB-ARC DOMAIN-CONTAINING PROTEIN-RELATED"/>
    <property type="match status" value="1"/>
</dbReference>
<dbReference type="PRINTS" id="PR00364">
    <property type="entry name" value="DISEASERSIST"/>
</dbReference>
<name>V4KHJ1_EUTSA</name>
<accession>V4KHJ1</accession>
<evidence type="ECO:0000256" key="2">
    <source>
        <dbReference type="ARBA" id="ARBA00022821"/>
    </source>
</evidence>
<keyword evidence="6" id="KW-1185">Reference proteome</keyword>
<dbReference type="Gene3D" id="1.10.8.430">
    <property type="entry name" value="Helical domain of apoptotic protease-activating factors"/>
    <property type="match status" value="1"/>
</dbReference>
<evidence type="ECO:0000313" key="6">
    <source>
        <dbReference type="Proteomes" id="UP000030689"/>
    </source>
</evidence>
<feature type="domain" description="NB-ARC" evidence="4">
    <location>
        <begin position="81"/>
        <end position="225"/>
    </location>
</feature>
<keyword evidence="1" id="KW-0547">Nucleotide-binding</keyword>
<dbReference type="InterPro" id="IPR027417">
    <property type="entry name" value="P-loop_NTPase"/>
</dbReference>
<dbReference type="Gramene" id="ESQ29322">
    <property type="protein sequence ID" value="ESQ29322"/>
    <property type="gene ID" value="EUTSA_v10024085mg"/>
</dbReference>
<keyword evidence="3" id="KW-0067">ATP-binding</keyword>
<reference evidence="5 6" key="1">
    <citation type="journal article" date="2013" name="Front. Plant Sci.">
        <title>The Reference Genome of the Halophytic Plant Eutrema salsugineum.</title>
        <authorList>
            <person name="Yang R."/>
            <person name="Jarvis D.E."/>
            <person name="Chen H."/>
            <person name="Beilstein M.A."/>
            <person name="Grimwood J."/>
            <person name="Jenkins J."/>
            <person name="Shu S."/>
            <person name="Prochnik S."/>
            <person name="Xin M."/>
            <person name="Ma C."/>
            <person name="Schmutz J."/>
            <person name="Wing R.A."/>
            <person name="Mitchell-Olds T."/>
            <person name="Schumaker K.S."/>
            <person name="Wang X."/>
        </authorList>
    </citation>
    <scope>NUCLEOTIDE SEQUENCE [LARGE SCALE GENOMIC DNA]</scope>
</reference>
<dbReference type="eggNOG" id="KOG4658">
    <property type="taxonomic scope" value="Eukaryota"/>
</dbReference>
<evidence type="ECO:0000256" key="3">
    <source>
        <dbReference type="ARBA" id="ARBA00022840"/>
    </source>
</evidence>
<gene>
    <name evidence="5" type="ORF">EUTSA_v10024085mg</name>
</gene>
<dbReference type="InterPro" id="IPR002182">
    <property type="entry name" value="NB-ARC"/>
</dbReference>
<dbReference type="InterPro" id="IPR042197">
    <property type="entry name" value="Apaf_helical"/>
</dbReference>
<dbReference type="Pfam" id="PF00931">
    <property type="entry name" value="NB-ARC"/>
    <property type="match status" value="1"/>
</dbReference>
<dbReference type="KEGG" id="eus:EUTSA_v10024085mg"/>
<dbReference type="SUPFAM" id="SSF52540">
    <property type="entry name" value="P-loop containing nucleoside triphosphate hydrolases"/>
    <property type="match status" value="1"/>
</dbReference>
<proteinExistence type="predicted"/>